<evidence type="ECO:0000259" key="1">
    <source>
        <dbReference type="Pfam" id="PF03732"/>
    </source>
</evidence>
<keyword evidence="5" id="KW-0808">Transferase</keyword>
<dbReference type="InterPro" id="IPR041588">
    <property type="entry name" value="Integrase_H2C2"/>
</dbReference>
<feature type="domain" description="Retrotransposon gag" evidence="1">
    <location>
        <begin position="201"/>
        <end position="299"/>
    </location>
</feature>
<feature type="domain" description="Reverse transcriptase/retrotransposon-derived protein RNase H-like" evidence="2">
    <location>
        <begin position="682"/>
        <end position="744"/>
    </location>
</feature>
<dbReference type="InterPro" id="IPR043128">
    <property type="entry name" value="Rev_trsase/Diguanyl_cyclase"/>
</dbReference>
<dbReference type="Gene3D" id="3.30.70.270">
    <property type="match status" value="1"/>
</dbReference>
<dbReference type="InterPro" id="IPR005162">
    <property type="entry name" value="Retrotrans_gag_dom"/>
</dbReference>
<evidence type="ECO:0000259" key="3">
    <source>
        <dbReference type="Pfam" id="PF17921"/>
    </source>
</evidence>
<dbReference type="Pfam" id="PF17921">
    <property type="entry name" value="Integrase_H2C2"/>
    <property type="match status" value="1"/>
</dbReference>
<keyword evidence="5" id="KW-0548">Nucleotidyltransferase</keyword>
<feature type="domain" description="Tf2-1-like SH3-like" evidence="4">
    <location>
        <begin position="895"/>
        <end position="958"/>
    </location>
</feature>
<dbReference type="GO" id="GO:0003964">
    <property type="term" value="F:RNA-directed DNA polymerase activity"/>
    <property type="evidence" value="ECO:0007669"/>
    <property type="project" value="UniProtKB-KW"/>
</dbReference>
<dbReference type="InterPro" id="IPR056924">
    <property type="entry name" value="SH3_Tf2-1"/>
</dbReference>
<dbReference type="Gene3D" id="3.10.10.10">
    <property type="entry name" value="HIV Type 1 Reverse Transcriptase, subunit A, domain 1"/>
    <property type="match status" value="1"/>
</dbReference>
<dbReference type="Pfam" id="PF24626">
    <property type="entry name" value="SH3_Tf2-1"/>
    <property type="match status" value="1"/>
</dbReference>
<organism evidence="5">
    <name type="scientific">Tanacetum cinerariifolium</name>
    <name type="common">Dalmatian daisy</name>
    <name type="synonym">Chrysanthemum cinerariifolium</name>
    <dbReference type="NCBI Taxonomy" id="118510"/>
    <lineage>
        <taxon>Eukaryota</taxon>
        <taxon>Viridiplantae</taxon>
        <taxon>Streptophyta</taxon>
        <taxon>Embryophyta</taxon>
        <taxon>Tracheophyta</taxon>
        <taxon>Spermatophyta</taxon>
        <taxon>Magnoliopsida</taxon>
        <taxon>eudicotyledons</taxon>
        <taxon>Gunneridae</taxon>
        <taxon>Pentapetalae</taxon>
        <taxon>asterids</taxon>
        <taxon>campanulids</taxon>
        <taxon>Asterales</taxon>
        <taxon>Asteraceae</taxon>
        <taxon>Asteroideae</taxon>
        <taxon>Anthemideae</taxon>
        <taxon>Anthemidinae</taxon>
        <taxon>Tanacetum</taxon>
    </lineage>
</organism>
<comment type="caution">
    <text evidence="5">The sequence shown here is derived from an EMBL/GenBank/DDBJ whole genome shotgun (WGS) entry which is preliminary data.</text>
</comment>
<dbReference type="InterPro" id="IPR032567">
    <property type="entry name" value="RTL1-rel"/>
</dbReference>
<dbReference type="PANTHER" id="PTHR15503">
    <property type="entry name" value="LDOC1 RELATED"/>
    <property type="match status" value="1"/>
</dbReference>
<dbReference type="InterPro" id="IPR041577">
    <property type="entry name" value="RT_RNaseH_2"/>
</dbReference>
<dbReference type="Pfam" id="PF03732">
    <property type="entry name" value="Retrotrans_gag"/>
    <property type="match status" value="1"/>
</dbReference>
<dbReference type="PANTHER" id="PTHR15503:SF45">
    <property type="entry name" value="RNA-DIRECTED DNA POLYMERASE HOMOLOG"/>
    <property type="match status" value="1"/>
</dbReference>
<evidence type="ECO:0000259" key="4">
    <source>
        <dbReference type="Pfam" id="PF24626"/>
    </source>
</evidence>
<sequence length="1002" mass="114187">MEVDIKEDENKLELTYLYEEVDPLNPPPSASKSEPDYTIKVENPIEHEDEIVLASVHEVGESSTTPFLREDSDGLLPSLIRRDINSLFGQIASISRRLFGRETAHALVEKKEKAKDKFYGKLILDLGNEVRSSVEQGMAVMEKLVEKLGNAEDKENVDAAIPAERERQANVRNDASGCGPVRGRDAAPDVCNECAEGKKVKFAAATLKGPSLTWWKTMVATIGFETFNQMPWTEIKQLMTAEIYLIEEVQRMEHGLWNLKVKMYYVVAYTQRFNELALMYPRMVEPERVKVDAYIQGLTDNIKGEVTSSKPADLNKAVRMAHKLMEQKSQARNERILEGKKRKIAKIKGTHELWLPLLLMESFLCVSDVLLDMLVSVQSSATSVERLGTKQSIVTRRVLPQEVREVRGQAYVIKDAEPQGSNVVTGMLLNNRYAFVLFNSGFDRSFMDTRFSSMLDINPVKIRASYEVELADGRVVSANTVLKDWFVKHNAVIVCGERIVRIPNRNKMLIVESDKGVSRLKVISCIKAHVSVIRNFPKVFPEELPGLPPLRQVEFQIDLVPKAAPFAHAPYRLAPSEMKELSIQLRELLEKGFIRPSSSPWGALVLFVKKKDGSFRMCIDYREFNKLTIKNRYPLLRIDDLFDQLQDLVQFLGHVIDRNGVPVDPAKIEAIKSWATPTTPMKKLCSAPILALPEGTEDFVVYCDASLKGYGVVLMQREKVIAYASRKLKVHEEKYTTYNLELGAQIGEAREEVMKGENVEAENLGRLIKPIFEFCPDGTRFFGNHVWLPRFSGLRDLIMHESHKSEYSIHPGSDKMYQDLKPLYWWMNMKADIATYSEITVWKLKRITMDFVSGLPRMPSGHFTPRFWKSLQEALGMNLDMSTAYHPQTDGQIIDMVLLKVSPWKGVVHFGKRGRLSPRYIRPFKILARVGHVSFTLELPKELNGIHNTFHVLNLKKCLAEDDVVVLMDDIQLDDKLHMIEEPIEVVDREVKRLKQSRIPIV</sequence>
<dbReference type="SUPFAM" id="SSF56672">
    <property type="entry name" value="DNA/RNA polymerases"/>
    <property type="match status" value="1"/>
</dbReference>
<name>A0A699I017_TANCI</name>
<accession>A0A699I017</accession>
<evidence type="ECO:0000313" key="5">
    <source>
        <dbReference type="EMBL" id="GEZ10037.1"/>
    </source>
</evidence>
<dbReference type="InterPro" id="IPR043502">
    <property type="entry name" value="DNA/RNA_pol_sf"/>
</dbReference>
<feature type="domain" description="Integrase zinc-binding" evidence="3">
    <location>
        <begin position="794"/>
        <end position="836"/>
    </location>
</feature>
<protein>
    <submittedName>
        <fullName evidence="5">Putative reverse transcriptase domain-containing protein</fullName>
    </submittedName>
</protein>
<dbReference type="EMBL" id="BKCJ010240825">
    <property type="protein sequence ID" value="GEZ10037.1"/>
    <property type="molecule type" value="Genomic_DNA"/>
</dbReference>
<dbReference type="CDD" id="cd01647">
    <property type="entry name" value="RT_LTR"/>
    <property type="match status" value="1"/>
</dbReference>
<keyword evidence="5" id="KW-0695">RNA-directed DNA polymerase</keyword>
<evidence type="ECO:0000259" key="2">
    <source>
        <dbReference type="Pfam" id="PF17919"/>
    </source>
</evidence>
<dbReference type="Gene3D" id="1.10.340.70">
    <property type="match status" value="1"/>
</dbReference>
<reference evidence="5" key="1">
    <citation type="journal article" date="2019" name="Sci. Rep.">
        <title>Draft genome of Tanacetum cinerariifolium, the natural source of mosquito coil.</title>
        <authorList>
            <person name="Yamashiro T."/>
            <person name="Shiraishi A."/>
            <person name="Satake H."/>
            <person name="Nakayama K."/>
        </authorList>
    </citation>
    <scope>NUCLEOTIDE SEQUENCE</scope>
</reference>
<dbReference type="Pfam" id="PF17919">
    <property type="entry name" value="RT_RNaseH_2"/>
    <property type="match status" value="1"/>
</dbReference>
<proteinExistence type="predicted"/>
<gene>
    <name evidence="5" type="ORF">Tci_482010</name>
</gene>
<dbReference type="AlphaFoldDB" id="A0A699I017"/>